<dbReference type="InterPro" id="IPR001633">
    <property type="entry name" value="EAL_dom"/>
</dbReference>
<evidence type="ECO:0000259" key="1">
    <source>
        <dbReference type="PROSITE" id="PS50883"/>
    </source>
</evidence>
<dbReference type="InterPro" id="IPR029787">
    <property type="entry name" value="Nucleotide_cyclase"/>
</dbReference>
<dbReference type="Gene3D" id="3.30.70.270">
    <property type="match status" value="1"/>
</dbReference>
<dbReference type="Gene3D" id="3.20.20.450">
    <property type="entry name" value="EAL domain"/>
    <property type="match status" value="1"/>
</dbReference>
<evidence type="ECO:0000313" key="4">
    <source>
        <dbReference type="Proteomes" id="UP000007054"/>
    </source>
</evidence>
<dbReference type="InterPro" id="IPR043128">
    <property type="entry name" value="Rev_trsase/Diguanyl_cyclase"/>
</dbReference>
<dbReference type="InterPro" id="IPR050706">
    <property type="entry name" value="Cyclic-di-GMP_PDE-like"/>
</dbReference>
<dbReference type="GO" id="GO:0071111">
    <property type="term" value="F:cyclic-guanylate-specific phosphodiesterase activity"/>
    <property type="evidence" value="ECO:0007669"/>
    <property type="project" value="InterPro"/>
</dbReference>
<dbReference type="PROSITE" id="PS50887">
    <property type="entry name" value="GGDEF"/>
    <property type="match status" value="1"/>
</dbReference>
<dbReference type="PATRIC" id="fig|213810.4.peg.302"/>
<sequence length="906" mass="99213">MIFDLSKHASSPTDHDWEIFQKLFPYMGAFLYIHTTREAYLDDNTFRILHIQKEHANGLLSHDRFTQVMQDITRNPVARQNQVYQYNVGSEQLQLRLSFVERDAQSWMGFVQDITHYNDGFCPMYQDAGEYDPLTHLYHRSAFIRRTEQCMRECPGAGYLAILHVHGIEQIAQQYGYSQNDRCVIAISQALRSFSSPQVIIGMRSYKEFMVYVGGSAAEQAGTIFQRMRAAISGCVITDDFGEVLKIDASDALTISLGYSVRTAGSHDLDALINHANFSVFEAMNERKDICAFNKARYEADKTQFRELQLFRRLVSDNAFTYHFQPIVSAKTGEIFAFEILMRAGDLPLTATQILRIAEQNKRLYAVEHATLFNAMHAFTEHQEALSDKKLFINGIPDHLLTETDFDLLHTTYGELLENIVIEVTEQSDVDSDLVDTLKARCTTLGCQFAIDDYGAGYSNTSGLLLMMPDYVKIDRALISGIENDSKKQRLVSDIISFAHENGISVIAECVETRQELRTVIQLGADLIQGFYTSRPKPVLLRQISKTVQNEIISFNLETRTFASRSYTAKSDESVELIRLALEHYTDILIREQCLTIVGEAAHTSNMVLKIEDGLDCTLTLQDVNLRGVDSPCIQLGEMCSLTLVLEGTNTLEHIGIYVPEGSSITIVGDGDLTINTDRSNSFGIGNDLEHGYGNITLATGGKVTLNTNGEQCVGIGGGLNESGSRIRLLSGEISIITSGIAGICVGSREGNAQVEVSDCDLALTADAASAVGIGSFRGSVDIAVNARVDFRGTGNKSVGIGSLEKGVGSIDIRDASVSMAINARFCSAIGTIDGSINTVVDGANIALNCEGSEIAGIGDPKGAGSILLKDAELDMTMLAASVIDVGTRSGSVSTQGGRKSVRINP</sequence>
<dbReference type="CDD" id="cd01948">
    <property type="entry name" value="EAL"/>
    <property type="match status" value="1"/>
</dbReference>
<reference evidence="3" key="1">
    <citation type="submission" date="2010-03" db="EMBL/GenBank/DDBJ databases">
        <title>The genome sequence of Ruminococcus sp. 18P13.</title>
        <authorList>
            <consortium name="metaHIT consortium -- http://www.metahit.eu/"/>
            <person name="Pajon A."/>
            <person name="Turner K."/>
            <person name="Parkhill J."/>
            <person name="Bernalier A."/>
        </authorList>
    </citation>
    <scope>NUCLEOTIDE SEQUENCE [LARGE SCALE GENOMIC DNA]</scope>
    <source>
        <strain evidence="3">Type strain: 18P13</strain>
    </source>
</reference>
<dbReference type="PROSITE" id="PS50883">
    <property type="entry name" value="EAL"/>
    <property type="match status" value="1"/>
</dbReference>
<dbReference type="PANTHER" id="PTHR33121">
    <property type="entry name" value="CYCLIC DI-GMP PHOSPHODIESTERASE PDEF"/>
    <property type="match status" value="1"/>
</dbReference>
<dbReference type="HOGENOM" id="CLU_328140_0_0_9"/>
<keyword evidence="4" id="KW-1185">Reference proteome</keyword>
<accession>D4LAI4</accession>
<evidence type="ECO:0000313" key="3">
    <source>
        <dbReference type="EMBL" id="CBL16629.1"/>
    </source>
</evidence>
<dbReference type="SUPFAM" id="SSF55073">
    <property type="entry name" value="Nucleotide cyclase"/>
    <property type="match status" value="1"/>
</dbReference>
<dbReference type="Pfam" id="PF00563">
    <property type="entry name" value="EAL"/>
    <property type="match status" value="1"/>
</dbReference>
<protein>
    <submittedName>
        <fullName evidence="3">Diguanylate cyclase (GGDEF) domain</fullName>
    </submittedName>
</protein>
<dbReference type="STRING" id="213810.RUM_03940"/>
<dbReference type="Pfam" id="PF00990">
    <property type="entry name" value="GGDEF"/>
    <property type="match status" value="1"/>
</dbReference>
<dbReference type="InterPro" id="IPR000160">
    <property type="entry name" value="GGDEF_dom"/>
</dbReference>
<organism evidence="3 4">
    <name type="scientific">Ruminococcus champanellensis (strain DSM 18848 / JCM 17042 / KCTC 15320 / 18P13)</name>
    <dbReference type="NCBI Taxonomy" id="213810"/>
    <lineage>
        <taxon>Bacteria</taxon>
        <taxon>Bacillati</taxon>
        <taxon>Bacillota</taxon>
        <taxon>Clostridia</taxon>
        <taxon>Eubacteriales</taxon>
        <taxon>Oscillospiraceae</taxon>
        <taxon>Ruminococcus</taxon>
    </lineage>
</organism>
<dbReference type="EMBL" id="FP929052">
    <property type="protein sequence ID" value="CBL16629.1"/>
    <property type="molecule type" value="Genomic_DNA"/>
</dbReference>
<evidence type="ECO:0000259" key="2">
    <source>
        <dbReference type="PROSITE" id="PS50887"/>
    </source>
</evidence>
<dbReference type="InterPro" id="IPR035919">
    <property type="entry name" value="EAL_sf"/>
</dbReference>
<dbReference type="PANTHER" id="PTHR33121:SF76">
    <property type="entry name" value="SIGNALING PROTEIN"/>
    <property type="match status" value="1"/>
</dbReference>
<name>D4LAI4_RUMC1</name>
<dbReference type="AlphaFoldDB" id="D4LAI4"/>
<feature type="domain" description="GGDEF" evidence="2">
    <location>
        <begin position="156"/>
        <end position="295"/>
    </location>
</feature>
<dbReference type="SMART" id="SM00267">
    <property type="entry name" value="GGDEF"/>
    <property type="match status" value="1"/>
</dbReference>
<reference evidence="3" key="2">
    <citation type="submission" date="2010-03" db="EMBL/GenBank/DDBJ databases">
        <authorList>
            <person name="Pajon A."/>
        </authorList>
    </citation>
    <scope>NUCLEOTIDE SEQUENCE</scope>
    <source>
        <strain evidence="3">Type strain: 18P13</strain>
    </source>
</reference>
<dbReference type="KEGG" id="rch:RUM_03940"/>
<dbReference type="SMART" id="SM00052">
    <property type="entry name" value="EAL"/>
    <property type="match status" value="1"/>
</dbReference>
<proteinExistence type="predicted"/>
<dbReference type="SUPFAM" id="SSF141868">
    <property type="entry name" value="EAL domain-like"/>
    <property type="match status" value="1"/>
</dbReference>
<dbReference type="Proteomes" id="UP000007054">
    <property type="component" value="Chromosome"/>
</dbReference>
<gene>
    <name evidence="3" type="ordered locus">RUM_03940</name>
</gene>
<feature type="domain" description="EAL" evidence="1">
    <location>
        <begin position="304"/>
        <end position="550"/>
    </location>
</feature>